<evidence type="ECO:0000256" key="1">
    <source>
        <dbReference type="ARBA" id="ARBA00001933"/>
    </source>
</evidence>
<proteinExistence type="inferred from homology"/>
<dbReference type="FunFam" id="3.40.50.1100:FF:000043">
    <property type="entry name" value="Cysteine synthase, chloroplastic/chromoplastic"/>
    <property type="match status" value="1"/>
</dbReference>
<organism evidence="8">
    <name type="scientific">Aegilops tauschii</name>
    <name type="common">Tausch's goatgrass</name>
    <name type="synonym">Aegilops squarrosa</name>
    <dbReference type="NCBI Taxonomy" id="37682"/>
    <lineage>
        <taxon>Eukaryota</taxon>
        <taxon>Viridiplantae</taxon>
        <taxon>Streptophyta</taxon>
        <taxon>Embryophyta</taxon>
        <taxon>Tracheophyta</taxon>
        <taxon>Spermatophyta</taxon>
        <taxon>Magnoliopsida</taxon>
        <taxon>Liliopsida</taxon>
        <taxon>Poales</taxon>
        <taxon>Poaceae</taxon>
        <taxon>BOP clade</taxon>
        <taxon>Pooideae</taxon>
        <taxon>Triticodae</taxon>
        <taxon>Triticeae</taxon>
        <taxon>Triticinae</taxon>
        <taxon>Aegilops</taxon>
    </lineage>
</organism>
<feature type="binding site" evidence="4">
    <location>
        <position position="398"/>
    </location>
    <ligand>
        <name>pyridoxal 5'-phosphate</name>
        <dbReference type="ChEBI" id="CHEBI:597326"/>
    </ligand>
</feature>
<protein>
    <submittedName>
        <fullName evidence="8">Cysteine synthase, chloroplastic/chromoplastic</fullName>
    </submittedName>
</protein>
<feature type="region of interest" description="Disordered" evidence="6">
    <location>
        <begin position="1"/>
        <end position="22"/>
    </location>
</feature>
<evidence type="ECO:0000256" key="6">
    <source>
        <dbReference type="SAM" id="MobiDB-lite"/>
    </source>
</evidence>
<name>M8BB06_AEGTA</name>
<comment type="similarity">
    <text evidence="2">Belongs to the cysteine synthase/cystathionine beta-synthase family.</text>
</comment>
<feature type="domain" description="Tryptophan synthase beta chain-like PALP" evidence="7">
    <location>
        <begin position="138"/>
        <end position="425"/>
    </location>
</feature>
<reference evidence="8" key="1">
    <citation type="submission" date="2015-06" db="UniProtKB">
        <authorList>
            <consortium name="EnsemblPlants"/>
        </authorList>
    </citation>
    <scope>IDENTIFICATION</scope>
</reference>
<comment type="cofactor">
    <cofactor evidence="1 4">
        <name>pyridoxal 5'-phosphate</name>
        <dbReference type="ChEBI" id="CHEBI:597326"/>
    </cofactor>
</comment>
<dbReference type="CDD" id="cd01561">
    <property type="entry name" value="CBS_like"/>
    <property type="match status" value="1"/>
</dbReference>
<dbReference type="GO" id="GO:0006535">
    <property type="term" value="P:cysteine biosynthetic process from serine"/>
    <property type="evidence" value="ECO:0007669"/>
    <property type="project" value="InterPro"/>
</dbReference>
<dbReference type="InterPro" id="IPR001926">
    <property type="entry name" value="TrpB-like_PALP"/>
</dbReference>
<dbReference type="FunFam" id="3.40.50.1100:FF:000118">
    <property type="entry name" value="Related to CYS4-cystathionine beta-synthase"/>
    <property type="match status" value="1"/>
</dbReference>
<dbReference type="GO" id="GO:0004124">
    <property type="term" value="F:cysteine synthase activity"/>
    <property type="evidence" value="ECO:0007669"/>
    <property type="project" value="InterPro"/>
</dbReference>
<feature type="modified residue" description="N6-(pyridoxal phosphate)lysine" evidence="5">
    <location>
        <position position="175"/>
    </location>
</feature>
<dbReference type="NCBIfam" id="TIGR01136">
    <property type="entry name" value="cysKM"/>
    <property type="match status" value="1"/>
</dbReference>
<dbReference type="InterPro" id="IPR050214">
    <property type="entry name" value="Cys_Synth/Cystath_Beta-Synth"/>
</dbReference>
<dbReference type="Pfam" id="PF00291">
    <property type="entry name" value="PALP"/>
    <property type="match status" value="1"/>
</dbReference>
<keyword evidence="3 4" id="KW-0663">Pyridoxal phosphate</keyword>
<accession>M8BB06</accession>
<dbReference type="AlphaFoldDB" id="M8BB06"/>
<dbReference type="InterPro" id="IPR005859">
    <property type="entry name" value="CysK"/>
</dbReference>
<dbReference type="InterPro" id="IPR005856">
    <property type="entry name" value="Cys_synth"/>
</dbReference>
<feature type="binding site" evidence="4">
    <location>
        <begin position="310"/>
        <end position="314"/>
    </location>
    <ligand>
        <name>pyridoxal 5'-phosphate</name>
        <dbReference type="ChEBI" id="CHEBI:597326"/>
    </ligand>
</feature>
<dbReference type="Gene3D" id="3.40.50.1100">
    <property type="match status" value="3"/>
</dbReference>
<sequence length="451" mass="48030">MGRSWGAQPLKLQKNTKTNSNLTTCRADSSAVAALATLSLLQREEHPSMPPGAEEAERAGRRGVPSLLAGGGTGQEEHIASDLIGWTPLIELKRVAGKEGVGARIVGKIEAYQPLCSVKDRSALRRGGGSCGAVHLVQLIGWTPLIELKRVAGKEGVGARIVGKIEAYQPLCSVKDRSALRMIEDAEEKGLISPGVTTLVEPTSGNLGLGLVLIALSKGYRFVAVMPGQYSLDKQILLRYMGAELFITDPALGFPGQVEKVEQLKKELPNVHVLDQFSNPANPEAHIRWTGPEIWKDTAGKVDIFVAGSGSGGTVSGVGKYLKMQNPNVKIICVEPAESPVISGGERGKHKIQGIGPGFVPEILDSSVIDEVLTVTTEEAMVNARRLAMEEGLLVGISSGGNLAACLKVAAREENKGKMIVTMFPSGGERYMNSDLFAAKIEYKSDISMCI</sequence>
<evidence type="ECO:0000313" key="8">
    <source>
        <dbReference type="EnsemblPlants" id="EMT22045"/>
    </source>
</evidence>
<dbReference type="ExpressionAtlas" id="M8BB06">
    <property type="expression patterns" value="baseline"/>
</dbReference>
<evidence type="ECO:0000256" key="5">
    <source>
        <dbReference type="PIRSR" id="PIRSR605856-51"/>
    </source>
</evidence>
<dbReference type="PANTHER" id="PTHR10314">
    <property type="entry name" value="CYSTATHIONINE BETA-SYNTHASE"/>
    <property type="match status" value="1"/>
</dbReference>
<evidence type="ECO:0000256" key="4">
    <source>
        <dbReference type="PIRSR" id="PIRSR605856-50"/>
    </source>
</evidence>
<dbReference type="NCBIfam" id="TIGR01139">
    <property type="entry name" value="cysK"/>
    <property type="match status" value="1"/>
</dbReference>
<feature type="region of interest" description="Disordered" evidence="6">
    <location>
        <begin position="41"/>
        <end position="74"/>
    </location>
</feature>
<dbReference type="SUPFAM" id="SSF53686">
    <property type="entry name" value="Tryptophan synthase beta subunit-like PLP-dependent enzymes"/>
    <property type="match status" value="2"/>
</dbReference>
<evidence type="ECO:0000256" key="2">
    <source>
        <dbReference type="ARBA" id="ARBA00007103"/>
    </source>
</evidence>
<dbReference type="InterPro" id="IPR036052">
    <property type="entry name" value="TrpB-like_PALP_sf"/>
</dbReference>
<feature type="compositionally biased region" description="Polar residues" evidence="6">
    <location>
        <begin position="13"/>
        <end position="22"/>
    </location>
</feature>
<dbReference type="EnsemblPlants" id="EMT22045">
    <property type="protein sequence ID" value="EMT22045"/>
    <property type="gene ID" value="F775_28323"/>
</dbReference>
<evidence type="ECO:0000259" key="7">
    <source>
        <dbReference type="Pfam" id="PF00291"/>
    </source>
</evidence>
<evidence type="ECO:0000256" key="3">
    <source>
        <dbReference type="ARBA" id="ARBA00022898"/>
    </source>
</evidence>
<feature type="binding site" evidence="4">
    <location>
        <position position="206"/>
    </location>
    <ligand>
        <name>pyridoxal 5'-phosphate</name>
        <dbReference type="ChEBI" id="CHEBI:597326"/>
    </ligand>
</feature>